<feature type="compositionally biased region" description="Basic and acidic residues" evidence="1">
    <location>
        <begin position="235"/>
        <end position="244"/>
    </location>
</feature>
<protein>
    <submittedName>
        <fullName evidence="2">Uncharacterized protein</fullName>
    </submittedName>
</protein>
<feature type="region of interest" description="Disordered" evidence="1">
    <location>
        <begin position="154"/>
        <end position="256"/>
    </location>
</feature>
<keyword evidence="3" id="KW-1185">Reference proteome</keyword>
<name>A0AA89CB41_PINIB</name>
<gene>
    <name evidence="2" type="ORF">FSP39_017815</name>
</gene>
<sequence>MLQYRNTPDRDTKLSPAMHVFGHPIRDFIPIPPGKYKPHTTWQETSLAREEALRNRHMREAERWTEHTKRLPPLSVGDTVRMQNQTGPHPLRWDKTGTIIEVRQFDQYVVKVDGSGRVTLRKRKFLKKYVRVKPFEPTVTIDHDLLLEKVRNQSKVDSDVNRDVAIPSPPLPQPDVPSPTRSNDREGNPNCTLTIPKTPQRPTITNNKTIPRRLAFSDNSPQPIESATTPPGSSEPRRSGRESRPPAWHSDYDMNY</sequence>
<proteinExistence type="predicted"/>
<evidence type="ECO:0000256" key="1">
    <source>
        <dbReference type="SAM" id="MobiDB-lite"/>
    </source>
</evidence>
<feature type="compositionally biased region" description="Polar residues" evidence="1">
    <location>
        <begin position="189"/>
        <end position="209"/>
    </location>
</feature>
<comment type="caution">
    <text evidence="2">The sequence shown here is derived from an EMBL/GenBank/DDBJ whole genome shotgun (WGS) entry which is preliminary data.</text>
</comment>
<dbReference type="EMBL" id="VSWD01000005">
    <property type="protein sequence ID" value="KAK3103247.1"/>
    <property type="molecule type" value="Genomic_DNA"/>
</dbReference>
<evidence type="ECO:0000313" key="3">
    <source>
        <dbReference type="Proteomes" id="UP001186944"/>
    </source>
</evidence>
<dbReference type="Proteomes" id="UP001186944">
    <property type="component" value="Unassembled WGS sequence"/>
</dbReference>
<dbReference type="AlphaFoldDB" id="A0AA89CB41"/>
<evidence type="ECO:0000313" key="2">
    <source>
        <dbReference type="EMBL" id="KAK3103247.1"/>
    </source>
</evidence>
<reference evidence="2" key="1">
    <citation type="submission" date="2019-08" db="EMBL/GenBank/DDBJ databases">
        <title>The improved chromosome-level genome for the pearl oyster Pinctada fucata martensii using PacBio sequencing and Hi-C.</title>
        <authorList>
            <person name="Zheng Z."/>
        </authorList>
    </citation>
    <scope>NUCLEOTIDE SEQUENCE</scope>
    <source>
        <strain evidence="2">ZZ-2019</strain>
        <tissue evidence="2">Adductor muscle</tissue>
    </source>
</reference>
<organism evidence="2 3">
    <name type="scientific">Pinctada imbricata</name>
    <name type="common">Atlantic pearl-oyster</name>
    <name type="synonym">Pinctada martensii</name>
    <dbReference type="NCBI Taxonomy" id="66713"/>
    <lineage>
        <taxon>Eukaryota</taxon>
        <taxon>Metazoa</taxon>
        <taxon>Spiralia</taxon>
        <taxon>Lophotrochozoa</taxon>
        <taxon>Mollusca</taxon>
        <taxon>Bivalvia</taxon>
        <taxon>Autobranchia</taxon>
        <taxon>Pteriomorphia</taxon>
        <taxon>Pterioida</taxon>
        <taxon>Pterioidea</taxon>
        <taxon>Pteriidae</taxon>
        <taxon>Pinctada</taxon>
    </lineage>
</organism>
<dbReference type="PANTHER" id="PTHR33244">
    <property type="entry name" value="INTEGRASE CATALYTIC DOMAIN-CONTAINING PROTEIN-RELATED"/>
    <property type="match status" value="1"/>
</dbReference>
<feature type="compositionally biased region" description="Polar residues" evidence="1">
    <location>
        <begin position="217"/>
        <end position="229"/>
    </location>
</feature>
<feature type="compositionally biased region" description="Pro residues" evidence="1">
    <location>
        <begin position="167"/>
        <end position="177"/>
    </location>
</feature>
<accession>A0AA89CB41</accession>
<dbReference type="PANTHER" id="PTHR33244:SF3">
    <property type="entry name" value="PEPTIDASE A2 DOMAIN-CONTAINING PROTEIN"/>
    <property type="match status" value="1"/>
</dbReference>